<dbReference type="Gene3D" id="3.30.1380.10">
    <property type="match status" value="1"/>
</dbReference>
<protein>
    <submittedName>
        <fullName evidence="2">D-alanyl-D-alanine carboxypeptidase-like protein</fullName>
    </submittedName>
</protein>
<dbReference type="SUPFAM" id="SSF55166">
    <property type="entry name" value="Hedgehog/DD-peptidase"/>
    <property type="match status" value="1"/>
</dbReference>
<sequence>MTLTLNWLIEKANLRLNVAGVEKDLADRTRYVIQKAHAEGIYICVVNPCFRSKAEQDALYAQGRTKPGQIVTNAKGGQSNHNFGVAVDLCLYTNDGKNVVWETNTKRWLRVVAIAKSVGFKWGGDWTSFKDYPHFELYDKAGGAKKPVLPAIPNSGTDKPKGKKTVYAKHDLYLLPEGDWKAKSTKTIHEGYAAVLNFDVTSNGFVQVEFQGKKYFYSGAIDPYWYTKNPNVRYKAIKDVLTRAENKWGGAASFRMKKGEEVNVVAIVGNWLKCSKSGVIGYLPNDGKHLIKK</sequence>
<name>A0A4R6ZPP6_9LIST</name>
<dbReference type="CDD" id="cd14845">
    <property type="entry name" value="L-Ala-D-Glu_peptidase_like"/>
    <property type="match status" value="1"/>
</dbReference>
<dbReference type="GO" id="GO:0004180">
    <property type="term" value="F:carboxypeptidase activity"/>
    <property type="evidence" value="ECO:0007669"/>
    <property type="project" value="UniProtKB-KW"/>
</dbReference>
<dbReference type="RefSeq" id="WP_077913279.1">
    <property type="nucleotide sequence ID" value="NZ_SNZK01000003.1"/>
</dbReference>
<keyword evidence="2" id="KW-0378">Hydrolase</keyword>
<accession>A0A4R6ZPP6</accession>
<evidence type="ECO:0000259" key="1">
    <source>
        <dbReference type="Pfam" id="PF13539"/>
    </source>
</evidence>
<feature type="domain" description="Peptidase M15C" evidence="1">
    <location>
        <begin position="73"/>
        <end position="137"/>
    </location>
</feature>
<dbReference type="Pfam" id="PF13539">
    <property type="entry name" value="Peptidase_M15_4"/>
    <property type="match status" value="1"/>
</dbReference>
<dbReference type="InterPro" id="IPR009045">
    <property type="entry name" value="Zn_M74/Hedgehog-like"/>
</dbReference>
<dbReference type="AlphaFoldDB" id="A0A4R6ZPP6"/>
<dbReference type="InterPro" id="IPR039561">
    <property type="entry name" value="Peptidase_M15C"/>
</dbReference>
<dbReference type="Proteomes" id="UP000295558">
    <property type="component" value="Unassembled WGS sequence"/>
</dbReference>
<dbReference type="EMBL" id="SNZK01000003">
    <property type="protein sequence ID" value="TDR54174.1"/>
    <property type="molecule type" value="Genomic_DNA"/>
</dbReference>
<proteinExistence type="predicted"/>
<dbReference type="OrthoDB" id="2366268at2"/>
<keyword evidence="3" id="KW-1185">Reference proteome</keyword>
<evidence type="ECO:0000313" key="3">
    <source>
        <dbReference type="Proteomes" id="UP000295558"/>
    </source>
</evidence>
<keyword evidence="2" id="KW-0121">Carboxypeptidase</keyword>
<dbReference type="STRING" id="1265846.PROCOU_01382"/>
<comment type="caution">
    <text evidence="2">The sequence shown here is derived from an EMBL/GenBank/DDBJ whole genome shotgun (WGS) entry which is preliminary data.</text>
</comment>
<gene>
    <name evidence="2" type="ORF">DFP96_103274</name>
</gene>
<organism evidence="2 3">
    <name type="scientific">Listeria rocourtiae</name>
    <dbReference type="NCBI Taxonomy" id="647910"/>
    <lineage>
        <taxon>Bacteria</taxon>
        <taxon>Bacillati</taxon>
        <taxon>Bacillota</taxon>
        <taxon>Bacilli</taxon>
        <taxon>Bacillales</taxon>
        <taxon>Listeriaceae</taxon>
        <taxon>Listeria</taxon>
    </lineage>
</organism>
<reference evidence="2 3" key="1">
    <citation type="submission" date="2019-03" db="EMBL/GenBank/DDBJ databases">
        <title>Genomic Encyclopedia of Type Strains, Phase III (KMG-III): the genomes of soil and plant-associated and newly described type strains.</title>
        <authorList>
            <person name="Whitman W."/>
        </authorList>
    </citation>
    <scope>NUCLEOTIDE SEQUENCE [LARGE SCALE GENOMIC DNA]</scope>
    <source>
        <strain evidence="2 3">CECT 7972</strain>
    </source>
</reference>
<evidence type="ECO:0000313" key="2">
    <source>
        <dbReference type="EMBL" id="TDR54174.1"/>
    </source>
</evidence>
<keyword evidence="2" id="KW-0645">Protease</keyword>